<feature type="chain" id="PRO_5043763846" evidence="1">
    <location>
        <begin position="34"/>
        <end position="66"/>
    </location>
</feature>
<name>A0AAV3YVR5_9GAST</name>
<feature type="non-terminal residue" evidence="2">
    <location>
        <position position="66"/>
    </location>
</feature>
<dbReference type="Proteomes" id="UP000735302">
    <property type="component" value="Unassembled WGS sequence"/>
</dbReference>
<dbReference type="AlphaFoldDB" id="A0AAV3YVR5"/>
<keyword evidence="1" id="KW-0732">Signal</keyword>
<proteinExistence type="predicted"/>
<dbReference type="EMBL" id="BLXT01001503">
    <property type="protein sequence ID" value="GFN86256.1"/>
    <property type="molecule type" value="Genomic_DNA"/>
</dbReference>
<accession>A0AAV3YVR5</accession>
<comment type="caution">
    <text evidence="2">The sequence shown here is derived from an EMBL/GenBank/DDBJ whole genome shotgun (WGS) entry which is preliminary data.</text>
</comment>
<feature type="signal peptide" evidence="1">
    <location>
        <begin position="1"/>
        <end position="33"/>
    </location>
</feature>
<evidence type="ECO:0000313" key="2">
    <source>
        <dbReference type="EMBL" id="GFN86256.1"/>
    </source>
</evidence>
<organism evidence="2 3">
    <name type="scientific">Plakobranchus ocellatus</name>
    <dbReference type="NCBI Taxonomy" id="259542"/>
    <lineage>
        <taxon>Eukaryota</taxon>
        <taxon>Metazoa</taxon>
        <taxon>Spiralia</taxon>
        <taxon>Lophotrochozoa</taxon>
        <taxon>Mollusca</taxon>
        <taxon>Gastropoda</taxon>
        <taxon>Heterobranchia</taxon>
        <taxon>Euthyneura</taxon>
        <taxon>Panpulmonata</taxon>
        <taxon>Sacoglossa</taxon>
        <taxon>Placobranchoidea</taxon>
        <taxon>Plakobranchidae</taxon>
        <taxon>Plakobranchus</taxon>
    </lineage>
</organism>
<protein>
    <submittedName>
        <fullName evidence="2">Uncharacterized protein</fullName>
    </submittedName>
</protein>
<gene>
    <name evidence="2" type="ORF">PoB_001276200</name>
</gene>
<keyword evidence="3" id="KW-1185">Reference proteome</keyword>
<reference evidence="2 3" key="1">
    <citation type="journal article" date="2021" name="Elife">
        <title>Chloroplast acquisition without the gene transfer in kleptoplastic sea slugs, Plakobranchus ocellatus.</title>
        <authorList>
            <person name="Maeda T."/>
            <person name="Takahashi S."/>
            <person name="Yoshida T."/>
            <person name="Shimamura S."/>
            <person name="Takaki Y."/>
            <person name="Nagai Y."/>
            <person name="Toyoda A."/>
            <person name="Suzuki Y."/>
            <person name="Arimoto A."/>
            <person name="Ishii H."/>
            <person name="Satoh N."/>
            <person name="Nishiyama T."/>
            <person name="Hasebe M."/>
            <person name="Maruyama T."/>
            <person name="Minagawa J."/>
            <person name="Obokata J."/>
            <person name="Shigenobu S."/>
        </authorList>
    </citation>
    <scope>NUCLEOTIDE SEQUENCE [LARGE SCALE GENOMIC DNA]</scope>
</reference>
<sequence>MEPRTLNMLLSTAAAAAASMLLLLSLQPEGAEADLVNITEQAYHIVARHNQYRGAWNLRASDMMEM</sequence>
<evidence type="ECO:0000313" key="3">
    <source>
        <dbReference type="Proteomes" id="UP000735302"/>
    </source>
</evidence>
<evidence type="ECO:0000256" key="1">
    <source>
        <dbReference type="SAM" id="SignalP"/>
    </source>
</evidence>